<dbReference type="PANTHER" id="PTHR43048:SF3">
    <property type="entry name" value="METHYLMALONYL-COA EPIMERASE, MITOCHONDRIAL"/>
    <property type="match status" value="1"/>
</dbReference>
<dbReference type="InterPro" id="IPR037523">
    <property type="entry name" value="VOC_core"/>
</dbReference>
<feature type="region of interest" description="Disordered" evidence="2">
    <location>
        <begin position="1"/>
        <end position="23"/>
    </location>
</feature>
<keyword evidence="1" id="KW-0479">Metal-binding</keyword>
<feature type="domain" description="VOC" evidence="3">
    <location>
        <begin position="40"/>
        <end position="168"/>
    </location>
</feature>
<dbReference type="SUPFAM" id="SSF54593">
    <property type="entry name" value="Glyoxalase/Bleomycin resistance protein/Dihydroxybiphenyl dioxygenase"/>
    <property type="match status" value="2"/>
</dbReference>
<name>A0A7S1XS64_9STRA</name>
<feature type="domain" description="VOC" evidence="3">
    <location>
        <begin position="189"/>
        <end position="337"/>
    </location>
</feature>
<dbReference type="GO" id="GO:0046491">
    <property type="term" value="P:L-methylmalonyl-CoA metabolic process"/>
    <property type="evidence" value="ECO:0007669"/>
    <property type="project" value="TreeGrafter"/>
</dbReference>
<proteinExistence type="predicted"/>
<sequence>MSAASTTGAGAGAGAEPEPDRWPWDGAVVTDEAPLAKVLRYDHCLIATHDVAASVAFYDKLGFDEVTEENATATDEVTVLRNGAGFALHVVAADEGAADNVNLLMDDAGVKPPGHTHLAFKVPNVAAAKAYLESCGIEISGERGVGGPEVRAVFCRDPSRTVNELERNFSPMVPMEEGAFTRAAIGCGRIDHVGTRVRDMEARFTWYARVLGLTRLVRRYDVNPDVLKNFTPWISRSEADVDVNFIPNCNTNAAEGNVLTRGGALRPGIVYACLDVADVEATKAAYTAAGVDFVDAAALAGAAGGGWELPPSKVKDLGRPSIFVKDPDGSYFRLAQEAVVAPSKKHG</sequence>
<dbReference type="AlphaFoldDB" id="A0A7S1XS64"/>
<protein>
    <recommendedName>
        <fullName evidence="3">VOC domain-containing protein</fullName>
    </recommendedName>
</protein>
<evidence type="ECO:0000256" key="2">
    <source>
        <dbReference type="SAM" id="MobiDB-lite"/>
    </source>
</evidence>
<dbReference type="InterPro" id="IPR051785">
    <property type="entry name" value="MMCE/EMCE_epimerase"/>
</dbReference>
<reference evidence="4" key="1">
    <citation type="submission" date="2021-01" db="EMBL/GenBank/DDBJ databases">
        <authorList>
            <person name="Corre E."/>
            <person name="Pelletier E."/>
            <person name="Niang G."/>
            <person name="Scheremetjew M."/>
            <person name="Finn R."/>
            <person name="Kale V."/>
            <person name="Holt S."/>
            <person name="Cochrane G."/>
            <person name="Meng A."/>
            <person name="Brown T."/>
            <person name="Cohen L."/>
        </authorList>
    </citation>
    <scope>NUCLEOTIDE SEQUENCE</scope>
    <source>
        <strain evidence="4">CCMP2877</strain>
    </source>
</reference>
<dbReference type="PANTHER" id="PTHR43048">
    <property type="entry name" value="METHYLMALONYL-COA EPIMERASE"/>
    <property type="match status" value="1"/>
</dbReference>
<dbReference type="Pfam" id="PF00903">
    <property type="entry name" value="Glyoxalase"/>
    <property type="match status" value="2"/>
</dbReference>
<accession>A0A7S1XS64</accession>
<dbReference type="GO" id="GO:0046872">
    <property type="term" value="F:metal ion binding"/>
    <property type="evidence" value="ECO:0007669"/>
    <property type="project" value="UniProtKB-KW"/>
</dbReference>
<dbReference type="EMBL" id="HBGJ01020458">
    <property type="protein sequence ID" value="CAD9254898.1"/>
    <property type="molecule type" value="Transcribed_RNA"/>
</dbReference>
<dbReference type="InterPro" id="IPR029068">
    <property type="entry name" value="Glyas_Bleomycin-R_OHBP_Dase"/>
</dbReference>
<evidence type="ECO:0000313" key="4">
    <source>
        <dbReference type="EMBL" id="CAD9254898.1"/>
    </source>
</evidence>
<dbReference type="Gene3D" id="3.10.180.10">
    <property type="entry name" value="2,3-Dihydroxybiphenyl 1,2-Dioxygenase, domain 1"/>
    <property type="match status" value="2"/>
</dbReference>
<organism evidence="4">
    <name type="scientific">Phaeomonas parva</name>
    <dbReference type="NCBI Taxonomy" id="124430"/>
    <lineage>
        <taxon>Eukaryota</taxon>
        <taxon>Sar</taxon>
        <taxon>Stramenopiles</taxon>
        <taxon>Ochrophyta</taxon>
        <taxon>Pinguiophyceae</taxon>
        <taxon>Pinguiochrysidales</taxon>
        <taxon>Pinguiochrysidaceae</taxon>
        <taxon>Phaeomonas</taxon>
    </lineage>
</organism>
<evidence type="ECO:0000259" key="3">
    <source>
        <dbReference type="PROSITE" id="PS51819"/>
    </source>
</evidence>
<dbReference type="PROSITE" id="PS51819">
    <property type="entry name" value="VOC"/>
    <property type="match status" value="2"/>
</dbReference>
<dbReference type="InterPro" id="IPR004360">
    <property type="entry name" value="Glyas_Fos-R_dOase_dom"/>
</dbReference>
<gene>
    <name evidence="4" type="ORF">PPAR1163_LOCUS13266</name>
</gene>
<dbReference type="GO" id="GO:0004493">
    <property type="term" value="F:methylmalonyl-CoA epimerase activity"/>
    <property type="evidence" value="ECO:0007669"/>
    <property type="project" value="TreeGrafter"/>
</dbReference>
<evidence type="ECO:0000256" key="1">
    <source>
        <dbReference type="ARBA" id="ARBA00022723"/>
    </source>
</evidence>